<dbReference type="PANTHER" id="PTHR34427">
    <property type="entry name" value="DUF4283 DOMAIN PROTEIN"/>
    <property type="match status" value="1"/>
</dbReference>
<protein>
    <submittedName>
        <fullName evidence="2">DUF4283 domain protein</fullName>
    </submittedName>
</protein>
<dbReference type="EMBL" id="LXQA010000092">
    <property type="protein sequence ID" value="MCH79405.1"/>
    <property type="molecule type" value="Genomic_DNA"/>
</dbReference>
<sequence>MSRRLANVWSGTFKLRINHSRFERNAERKNGTTADREKGGEGVSRQVEQELSFREALIPSSFVMGVSGGDMDKVVVKVPVDSSLLQNLKRSFVGFLVPGAEVRTIRTTLLMEGLQNITVTTMGGNMVLLHSSKLGELEGMIKDKEEWLSYYFFDVKPWSPNLVNDKREVWVKVFGIPLHVWGDSLFKVLGARFGEFVDYDEETASRTRLDVARLKFSTTMRNFIEAPVKILVMGVAFEVWVVEEKEERRFIGDQGRDMGGDRSYGGSSAFPAKAMVVGGEDVVFSGEDEVSVDLGPCQHLDRPKDLERDKTCLFEDLVQHGFRKSNHGLDLGKEIMSDVGEGLEHKAGVEGDLGGARGEVVSVAKEDGVALEESCENYLKTIIKNNKEVEEGVSKDVGPSGLVLLLQNNENEMGLDNVQMEEGLLDRSTVKDVNKDVGRLQQSEPNKTYLELSSTVHPSASREIGSSSPSEHSTASSENFPFNPVGAREESHNEMVFSSLSETQSFSQQISQEDQNQAPKLKKHGGRNKLPQGCGPKCLQLVEALKEGRGGGRRRRVRGAVEAGRSRSVPVLQGAVRNDLAFGTVEALPISDSSIVERNIHLEGLNLEVILPGPTSTPNIGLRSSPFDELSQVPESPVGSVGADGYMIREATTILGIQKQVGFSFSMSEANVRKLLVDEEVTDRSNMVGREQNNGDQ</sequence>
<evidence type="ECO:0000256" key="1">
    <source>
        <dbReference type="SAM" id="MobiDB-lite"/>
    </source>
</evidence>
<dbReference type="Proteomes" id="UP000265520">
    <property type="component" value="Unassembled WGS sequence"/>
</dbReference>
<accession>A0A392LX08</accession>
<name>A0A392LX08_9FABA</name>
<evidence type="ECO:0000313" key="3">
    <source>
        <dbReference type="Proteomes" id="UP000265520"/>
    </source>
</evidence>
<organism evidence="2 3">
    <name type="scientific">Trifolium medium</name>
    <dbReference type="NCBI Taxonomy" id="97028"/>
    <lineage>
        <taxon>Eukaryota</taxon>
        <taxon>Viridiplantae</taxon>
        <taxon>Streptophyta</taxon>
        <taxon>Embryophyta</taxon>
        <taxon>Tracheophyta</taxon>
        <taxon>Spermatophyta</taxon>
        <taxon>Magnoliopsida</taxon>
        <taxon>eudicotyledons</taxon>
        <taxon>Gunneridae</taxon>
        <taxon>Pentapetalae</taxon>
        <taxon>rosids</taxon>
        <taxon>fabids</taxon>
        <taxon>Fabales</taxon>
        <taxon>Fabaceae</taxon>
        <taxon>Papilionoideae</taxon>
        <taxon>50 kb inversion clade</taxon>
        <taxon>NPAAA clade</taxon>
        <taxon>Hologalegina</taxon>
        <taxon>IRL clade</taxon>
        <taxon>Trifolieae</taxon>
        <taxon>Trifolium</taxon>
    </lineage>
</organism>
<feature type="compositionally biased region" description="Polar residues" evidence="1">
    <location>
        <begin position="496"/>
        <end position="518"/>
    </location>
</feature>
<dbReference type="AlphaFoldDB" id="A0A392LX08"/>
<evidence type="ECO:0000313" key="2">
    <source>
        <dbReference type="EMBL" id="MCH79405.1"/>
    </source>
</evidence>
<feature type="region of interest" description="Disordered" evidence="1">
    <location>
        <begin position="24"/>
        <end position="44"/>
    </location>
</feature>
<gene>
    <name evidence="2" type="ORF">A2U01_0000154</name>
</gene>
<dbReference type="PANTHER" id="PTHR34427:SF5">
    <property type="entry name" value="DUF4283 DOMAIN-CONTAINING PROTEIN"/>
    <property type="match status" value="1"/>
</dbReference>
<feature type="compositionally biased region" description="Low complexity" evidence="1">
    <location>
        <begin position="466"/>
        <end position="477"/>
    </location>
</feature>
<feature type="compositionally biased region" description="Basic and acidic residues" evidence="1">
    <location>
        <begin position="24"/>
        <end position="40"/>
    </location>
</feature>
<feature type="region of interest" description="Disordered" evidence="1">
    <location>
        <begin position="435"/>
        <end position="532"/>
    </location>
</feature>
<reference evidence="2 3" key="1">
    <citation type="journal article" date="2018" name="Front. Plant Sci.">
        <title>Red Clover (Trifolium pratense) and Zigzag Clover (T. medium) - A Picture of Genomic Similarities and Differences.</title>
        <authorList>
            <person name="Dluhosova J."/>
            <person name="Istvanek J."/>
            <person name="Nedelnik J."/>
            <person name="Repkova J."/>
        </authorList>
    </citation>
    <scope>NUCLEOTIDE SEQUENCE [LARGE SCALE GENOMIC DNA]</scope>
    <source>
        <strain evidence="3">cv. 10/8</strain>
        <tissue evidence="2">Leaf</tissue>
    </source>
</reference>
<proteinExistence type="predicted"/>
<keyword evidence="3" id="KW-1185">Reference proteome</keyword>
<comment type="caution">
    <text evidence="2">The sequence shown here is derived from an EMBL/GenBank/DDBJ whole genome shotgun (WGS) entry which is preliminary data.</text>
</comment>
<feature type="compositionally biased region" description="Polar residues" evidence="1">
    <location>
        <begin position="440"/>
        <end position="458"/>
    </location>
</feature>